<organism evidence="2 3">
    <name type="scientific">Methanobacterium bryantii</name>
    <dbReference type="NCBI Taxonomy" id="2161"/>
    <lineage>
        <taxon>Archaea</taxon>
        <taxon>Methanobacteriati</taxon>
        <taxon>Methanobacteriota</taxon>
        <taxon>Methanomada group</taxon>
        <taxon>Methanobacteria</taxon>
        <taxon>Methanobacteriales</taxon>
        <taxon>Methanobacteriaceae</taxon>
        <taxon>Methanobacterium</taxon>
    </lineage>
</organism>
<reference evidence="2 3" key="1">
    <citation type="journal article" date="2017" name="BMC Genomics">
        <title>Genomic analysis of methanogenic archaea reveals a shift towards energy conservation.</title>
        <authorList>
            <person name="Gilmore S.P."/>
            <person name="Henske J.K."/>
            <person name="Sexton J.A."/>
            <person name="Solomon K.V."/>
            <person name="Seppala S."/>
            <person name="Yoo J.I."/>
            <person name="Huyett L.M."/>
            <person name="Pressman A."/>
            <person name="Cogan J.Z."/>
            <person name="Kivenson V."/>
            <person name="Peng X."/>
            <person name="Tan Y."/>
            <person name="Valentine D.L."/>
            <person name="O'Malley M.A."/>
        </authorList>
    </citation>
    <scope>NUCLEOTIDE SEQUENCE [LARGE SCALE GENOMIC DNA]</scope>
    <source>
        <strain evidence="2 3">M.o.H.</strain>
    </source>
</reference>
<evidence type="ECO:0000313" key="3">
    <source>
        <dbReference type="Proteomes" id="UP000217784"/>
    </source>
</evidence>
<protein>
    <recommendedName>
        <fullName evidence="1">HEPN domain-containing protein</fullName>
    </recommendedName>
</protein>
<dbReference type="InterPro" id="IPR007842">
    <property type="entry name" value="HEPN_dom"/>
</dbReference>
<keyword evidence="3" id="KW-1185">Reference proteome</keyword>
<proteinExistence type="predicted"/>
<dbReference type="Pfam" id="PF05168">
    <property type="entry name" value="HEPN"/>
    <property type="match status" value="1"/>
</dbReference>
<dbReference type="Gene3D" id="1.20.120.330">
    <property type="entry name" value="Nucleotidyltransferases domain 2"/>
    <property type="match status" value="1"/>
</dbReference>
<evidence type="ECO:0000259" key="1">
    <source>
        <dbReference type="Pfam" id="PF05168"/>
    </source>
</evidence>
<feature type="domain" description="HEPN" evidence="1">
    <location>
        <begin position="5"/>
        <end position="42"/>
    </location>
</feature>
<dbReference type="AlphaFoldDB" id="A0A2A2H7W8"/>
<dbReference type="EMBL" id="LMVM01000005">
    <property type="protein sequence ID" value="PAV05435.1"/>
    <property type="molecule type" value="Genomic_DNA"/>
</dbReference>
<dbReference type="Proteomes" id="UP000217784">
    <property type="component" value="Unassembled WGS sequence"/>
</dbReference>
<gene>
    <name evidence="2" type="ORF">ASJ80_09290</name>
</gene>
<evidence type="ECO:0000313" key="2">
    <source>
        <dbReference type="EMBL" id="PAV05435.1"/>
    </source>
</evidence>
<name>A0A2A2H7W8_METBR</name>
<accession>A0A2A2H7W8</accession>
<sequence>MDDVKLLVKNSDEKLLAAKTLFESGFYGDAVSRAYYAMFFAAVEKSEIFRAAKIQRIFDS</sequence>
<comment type="caution">
    <text evidence="2">The sequence shown here is derived from an EMBL/GenBank/DDBJ whole genome shotgun (WGS) entry which is preliminary data.</text>
</comment>